<keyword evidence="8" id="KW-0862">Zinc</keyword>
<feature type="binding site" evidence="7">
    <location>
        <position position="28"/>
    </location>
    <ligand>
        <name>Ca(2+)</name>
        <dbReference type="ChEBI" id="CHEBI:29108"/>
    </ligand>
</feature>
<dbReference type="KEGG" id="spaa:SPAPADRAFT_53961"/>
<sequence>MFPFAIPYPPEQVHGYWGIATSTIDWCEENYVVSRYIAEAVNTVTNSVFIALASFAIIHAYRNKLEPRFLFSALGFLLVGIGSWLFHMTLQYHFQLLDELPMIYATCIPFWSVFAEFKTKKQSMYIGWGIFTAANLLTVIYLYLRDPTIHQAGYGLLNVLIILRSTYLKGKHVHDKVAGKQLDRTCVLGIGLFLFGYFLWNLDIHFCDFVRLTRRNWGMPYGFVLEGHGWWHIFTGAGVYCSLVYQEYLRCFLTGTEKFYEFKWVGWFPMINCIDKFGLERHRSVQKLAEQDAVYYEQYKKDI</sequence>
<evidence type="ECO:0000256" key="4">
    <source>
        <dbReference type="ARBA" id="ARBA00022801"/>
    </source>
</evidence>
<keyword evidence="7" id="KW-0106">Calcium</keyword>
<evidence type="ECO:0000256" key="9">
    <source>
        <dbReference type="SAM" id="Phobius"/>
    </source>
</evidence>
<dbReference type="PANTHER" id="PTHR46187">
    <property type="entry name" value="ALKALINE CERAMIDASE 3"/>
    <property type="match status" value="1"/>
</dbReference>
<comment type="subcellular location">
    <subcellularLocation>
        <location evidence="1">Membrane</location>
        <topology evidence="1">Multi-pass membrane protein</topology>
    </subcellularLocation>
</comment>
<dbReference type="InParanoid" id="G3AF39"/>
<dbReference type="HOGENOM" id="CLU_063293_3_0_1"/>
<dbReference type="EMBL" id="GL996499">
    <property type="protein sequence ID" value="EGW35815.1"/>
    <property type="molecule type" value="Genomic_DNA"/>
</dbReference>
<feature type="transmembrane region" description="Helical" evidence="9">
    <location>
        <begin position="69"/>
        <end position="88"/>
    </location>
</feature>
<evidence type="ECO:0000256" key="2">
    <source>
        <dbReference type="ARBA" id="ARBA00009780"/>
    </source>
</evidence>
<dbReference type="GO" id="GO:0046513">
    <property type="term" value="P:ceramide biosynthetic process"/>
    <property type="evidence" value="ECO:0007669"/>
    <property type="project" value="TreeGrafter"/>
</dbReference>
<dbReference type="GeneID" id="18871826"/>
<dbReference type="OrthoDB" id="187171at2759"/>
<comment type="similarity">
    <text evidence="2">Belongs to the alkaline ceramidase family.</text>
</comment>
<dbReference type="GO" id="GO:0046514">
    <property type="term" value="P:ceramide catabolic process"/>
    <property type="evidence" value="ECO:0007669"/>
    <property type="project" value="TreeGrafter"/>
</dbReference>
<evidence type="ECO:0000313" key="11">
    <source>
        <dbReference type="Proteomes" id="UP000000709"/>
    </source>
</evidence>
<dbReference type="PANTHER" id="PTHR46187:SF3">
    <property type="entry name" value="ALKALINE CERAMIDASE 3"/>
    <property type="match status" value="1"/>
</dbReference>
<dbReference type="GO" id="GO:0005789">
    <property type="term" value="C:endoplasmic reticulum membrane"/>
    <property type="evidence" value="ECO:0007669"/>
    <property type="project" value="TreeGrafter"/>
</dbReference>
<reference evidence="10 11" key="1">
    <citation type="journal article" date="2011" name="Proc. Natl. Acad. Sci. U.S.A.">
        <title>Comparative genomics of xylose-fermenting fungi for enhanced biofuel production.</title>
        <authorList>
            <person name="Wohlbach D.J."/>
            <person name="Kuo A."/>
            <person name="Sato T.K."/>
            <person name="Potts K.M."/>
            <person name="Salamov A.A."/>
            <person name="LaButti K.M."/>
            <person name="Sun H."/>
            <person name="Clum A."/>
            <person name="Pangilinan J.L."/>
            <person name="Lindquist E.A."/>
            <person name="Lucas S."/>
            <person name="Lapidus A."/>
            <person name="Jin M."/>
            <person name="Gunawan C."/>
            <person name="Balan V."/>
            <person name="Dale B.E."/>
            <person name="Jeffries T.W."/>
            <person name="Zinkel R."/>
            <person name="Barry K.W."/>
            <person name="Grigoriev I.V."/>
            <person name="Gasch A.P."/>
        </authorList>
    </citation>
    <scope>NUCLEOTIDE SEQUENCE [LARGE SCALE GENOMIC DNA]</scope>
    <source>
        <strain evidence="11">NRRL Y-27907 / 11-Y1</strain>
    </source>
</reference>
<feature type="binding site" evidence="8">
    <location>
        <position position="87"/>
    </location>
    <ligand>
        <name>Zn(2+)</name>
        <dbReference type="ChEBI" id="CHEBI:29105"/>
        <note>catalytic</note>
    </ligand>
</feature>
<keyword evidence="3 9" id="KW-0812">Transmembrane</keyword>
<dbReference type="RefSeq" id="XP_007373227.1">
    <property type="nucleotide sequence ID" value="XM_007373165.1"/>
</dbReference>
<dbReference type="FunCoup" id="G3AF39">
    <property type="interactions" value="596"/>
</dbReference>
<evidence type="ECO:0000256" key="1">
    <source>
        <dbReference type="ARBA" id="ARBA00004141"/>
    </source>
</evidence>
<dbReference type="STRING" id="619300.G3AF39"/>
<dbReference type="Proteomes" id="UP000000709">
    <property type="component" value="Unassembled WGS sequence"/>
</dbReference>
<dbReference type="InterPro" id="IPR008901">
    <property type="entry name" value="ACER"/>
</dbReference>
<dbReference type="GO" id="GO:0046872">
    <property type="term" value="F:metal ion binding"/>
    <property type="evidence" value="ECO:0007669"/>
    <property type="project" value="UniProtKB-KW"/>
</dbReference>
<feature type="binding site" evidence="8">
    <location>
        <position position="232"/>
    </location>
    <ligand>
        <name>Zn(2+)</name>
        <dbReference type="ChEBI" id="CHEBI:29105"/>
        <note>catalytic</note>
    </ligand>
</feature>
<feature type="transmembrane region" description="Helical" evidence="9">
    <location>
        <begin position="124"/>
        <end position="143"/>
    </location>
</feature>
<keyword evidence="6 9" id="KW-0472">Membrane</keyword>
<evidence type="ECO:0000256" key="6">
    <source>
        <dbReference type="ARBA" id="ARBA00023136"/>
    </source>
</evidence>
<feature type="binding site" evidence="7">
    <location>
        <position position="25"/>
    </location>
    <ligand>
        <name>Ca(2+)</name>
        <dbReference type="ChEBI" id="CHEBI:29108"/>
    </ligand>
</feature>
<dbReference type="eggNOG" id="KOG2329">
    <property type="taxonomic scope" value="Eukaryota"/>
</dbReference>
<protein>
    <submittedName>
        <fullName evidence="10">Uncharacterized protein</fullName>
    </submittedName>
</protein>
<evidence type="ECO:0000256" key="8">
    <source>
        <dbReference type="PIRSR" id="PIRSR608901-2"/>
    </source>
</evidence>
<feature type="transmembrane region" description="Helical" evidence="9">
    <location>
        <begin position="36"/>
        <end position="57"/>
    </location>
</feature>
<keyword evidence="7" id="KW-0479">Metal-binding</keyword>
<feature type="binding site" evidence="7">
    <location>
        <position position="39"/>
    </location>
    <ligand>
        <name>Ca(2+)</name>
        <dbReference type="ChEBI" id="CHEBI:29108"/>
    </ligand>
</feature>
<name>G3AF39_SPAPN</name>
<feature type="transmembrane region" description="Helical" evidence="9">
    <location>
        <begin position="149"/>
        <end position="170"/>
    </location>
</feature>
<keyword evidence="4" id="KW-0378">Hydrolase</keyword>
<dbReference type="Pfam" id="PF05875">
    <property type="entry name" value="Ceramidase"/>
    <property type="match status" value="1"/>
</dbReference>
<feature type="binding site" evidence="7">
    <location>
        <position position="26"/>
    </location>
    <ligand>
        <name>Ca(2+)</name>
        <dbReference type="ChEBI" id="CHEBI:29108"/>
    </ligand>
</feature>
<accession>G3AF39</accession>
<evidence type="ECO:0000256" key="7">
    <source>
        <dbReference type="PIRSR" id="PIRSR608901-1"/>
    </source>
</evidence>
<evidence type="ECO:0000313" key="10">
    <source>
        <dbReference type="EMBL" id="EGW35815.1"/>
    </source>
</evidence>
<feature type="transmembrane region" description="Helical" evidence="9">
    <location>
        <begin position="182"/>
        <end position="200"/>
    </location>
</feature>
<feature type="transmembrane region" description="Helical" evidence="9">
    <location>
        <begin position="100"/>
        <end position="117"/>
    </location>
</feature>
<comment type="cofactor">
    <cofactor evidence="8">
        <name>Zn(2+)</name>
        <dbReference type="ChEBI" id="CHEBI:29105"/>
    </cofactor>
</comment>
<keyword evidence="5 9" id="KW-1133">Transmembrane helix</keyword>
<evidence type="ECO:0000256" key="5">
    <source>
        <dbReference type="ARBA" id="ARBA00022989"/>
    </source>
</evidence>
<keyword evidence="11" id="KW-1185">Reference proteome</keyword>
<feature type="binding site" evidence="8">
    <location>
        <position position="228"/>
    </location>
    <ligand>
        <name>Zn(2+)</name>
        <dbReference type="ChEBI" id="CHEBI:29105"/>
        <note>catalytic</note>
    </ligand>
</feature>
<evidence type="ECO:0000256" key="3">
    <source>
        <dbReference type="ARBA" id="ARBA00022692"/>
    </source>
</evidence>
<proteinExistence type="inferred from homology"/>
<dbReference type="OMA" id="IMFEPLR"/>
<dbReference type="GO" id="GO:0016811">
    <property type="term" value="F:hydrolase activity, acting on carbon-nitrogen (but not peptide) bonds, in linear amides"/>
    <property type="evidence" value="ECO:0007669"/>
    <property type="project" value="InterPro"/>
</dbReference>
<gene>
    <name evidence="10" type="ORF">SPAPADRAFT_53961</name>
</gene>
<feature type="binding site" evidence="7">
    <location>
        <position position="30"/>
    </location>
    <ligand>
        <name>Ca(2+)</name>
        <dbReference type="ChEBI" id="CHEBI:29108"/>
    </ligand>
</feature>
<organism evidence="11">
    <name type="scientific">Spathaspora passalidarum (strain NRRL Y-27907 / 11-Y1)</name>
    <dbReference type="NCBI Taxonomy" id="619300"/>
    <lineage>
        <taxon>Eukaryota</taxon>
        <taxon>Fungi</taxon>
        <taxon>Dikarya</taxon>
        <taxon>Ascomycota</taxon>
        <taxon>Saccharomycotina</taxon>
        <taxon>Pichiomycetes</taxon>
        <taxon>Debaryomycetaceae</taxon>
        <taxon>Spathaspora</taxon>
    </lineage>
</organism>
<dbReference type="AlphaFoldDB" id="G3AF39"/>